<comment type="caution">
    <text evidence="1">The sequence shown here is derived from an EMBL/GenBank/DDBJ whole genome shotgun (WGS) entry which is preliminary data.</text>
</comment>
<sequence length="201" mass="22215">MTYMQELGSWWSPDGPPTAEAPQIGRRAPDTPKLQLQPGRPVVVVYLRHCGCPFSEQTYLNLREAAKDHKDIEFVAVSHSDEESTNKWMASLPQAGSGSSNLRVVVDEKVEIYAAWGLGPSSYAHVLSPWSMLSVWKLGKEKGIWNRPTESGSRWQTAGAYAVDGSGIVRWGGPAQRADEIPDFEKAVQSLQEDVHPEAKL</sequence>
<proteinExistence type="predicted"/>
<evidence type="ECO:0000313" key="1">
    <source>
        <dbReference type="EMBL" id="KAK3707113.1"/>
    </source>
</evidence>
<evidence type="ECO:0000313" key="2">
    <source>
        <dbReference type="Proteomes" id="UP001281147"/>
    </source>
</evidence>
<gene>
    <name evidence="1" type="ORF">LTR37_012282</name>
</gene>
<keyword evidence="2" id="KW-1185">Reference proteome</keyword>
<protein>
    <submittedName>
        <fullName evidence="1">Uncharacterized protein</fullName>
    </submittedName>
</protein>
<reference evidence="1" key="1">
    <citation type="submission" date="2023-07" db="EMBL/GenBank/DDBJ databases">
        <title>Black Yeasts Isolated from many extreme environments.</title>
        <authorList>
            <person name="Coleine C."/>
            <person name="Stajich J.E."/>
            <person name="Selbmann L."/>
        </authorList>
    </citation>
    <scope>NUCLEOTIDE SEQUENCE</scope>
    <source>
        <strain evidence="1">CCFEE 5714</strain>
    </source>
</reference>
<dbReference type="EMBL" id="JAUTXU010000113">
    <property type="protein sequence ID" value="KAK3707113.1"/>
    <property type="molecule type" value="Genomic_DNA"/>
</dbReference>
<dbReference type="Proteomes" id="UP001281147">
    <property type="component" value="Unassembled WGS sequence"/>
</dbReference>
<accession>A0ACC3N1A1</accession>
<organism evidence="1 2">
    <name type="scientific">Vermiconidia calcicola</name>
    <dbReference type="NCBI Taxonomy" id="1690605"/>
    <lineage>
        <taxon>Eukaryota</taxon>
        <taxon>Fungi</taxon>
        <taxon>Dikarya</taxon>
        <taxon>Ascomycota</taxon>
        <taxon>Pezizomycotina</taxon>
        <taxon>Dothideomycetes</taxon>
        <taxon>Dothideomycetidae</taxon>
        <taxon>Mycosphaerellales</taxon>
        <taxon>Extremaceae</taxon>
        <taxon>Vermiconidia</taxon>
    </lineage>
</organism>
<name>A0ACC3N1A1_9PEZI</name>